<dbReference type="CDD" id="cd02395">
    <property type="entry name" value="KH-I_BBP"/>
    <property type="match status" value="1"/>
</dbReference>
<dbReference type="FunFam" id="3.30.1370.10:FF:000024">
    <property type="entry name" value="Branchpoint-bridging protein-like protein"/>
    <property type="match status" value="1"/>
</dbReference>
<keyword evidence="6 11" id="KW-0863">Zinc-finger</keyword>
<dbReference type="PROSITE" id="PS50084">
    <property type="entry name" value="KH_TYPE_1"/>
    <property type="match status" value="1"/>
</dbReference>
<dbReference type="GO" id="GO:0008270">
    <property type="term" value="F:zinc ion binding"/>
    <property type="evidence" value="ECO:0007669"/>
    <property type="project" value="UniProtKB-UniRule"/>
</dbReference>
<evidence type="ECO:0000256" key="14">
    <source>
        <dbReference type="SAM" id="MobiDB-lite"/>
    </source>
</evidence>
<dbReference type="GO" id="GO:0005829">
    <property type="term" value="C:cytosol"/>
    <property type="evidence" value="ECO:0007669"/>
    <property type="project" value="EnsemblFungi"/>
</dbReference>
<dbReference type="Pfam" id="PF22675">
    <property type="entry name" value="KH-I_KHDC4-BBP"/>
    <property type="match status" value="1"/>
</dbReference>
<evidence type="ECO:0000256" key="12">
    <source>
        <dbReference type="PROSITE-ProRule" id="PRU00117"/>
    </source>
</evidence>
<dbReference type="GO" id="GO:0003729">
    <property type="term" value="F:mRNA binding"/>
    <property type="evidence" value="ECO:0007669"/>
    <property type="project" value="TreeGrafter"/>
</dbReference>
<dbReference type="Gene3D" id="4.10.60.10">
    <property type="entry name" value="Zinc finger, CCHC-type"/>
    <property type="match status" value="1"/>
</dbReference>
<dbReference type="InterPro" id="IPR047086">
    <property type="entry name" value="SF1-HH_sf"/>
</dbReference>
<feature type="domain" description="CCHC-type" evidence="15">
    <location>
        <begin position="282"/>
        <end position="298"/>
    </location>
</feature>
<dbReference type="SMART" id="SM00343">
    <property type="entry name" value="ZnF_C2HC"/>
    <property type="match status" value="2"/>
</dbReference>
<evidence type="ECO:0000256" key="10">
    <source>
        <dbReference type="ARBA" id="ARBA00023242"/>
    </source>
</evidence>
<dbReference type="GO" id="GO:0048024">
    <property type="term" value="P:regulation of mRNA splicing, via spliceosome"/>
    <property type="evidence" value="ECO:0007669"/>
    <property type="project" value="TreeGrafter"/>
</dbReference>
<evidence type="ECO:0000256" key="7">
    <source>
        <dbReference type="ARBA" id="ARBA00022833"/>
    </source>
</evidence>
<dbReference type="AlphaFoldDB" id="I2GVN0"/>
<sequence>MKFENDSDQRGRNMTVSLWGKSNDINQLEPGLQILPCRINGALTPEQLSAYQAMFRIQEITQILLNDNLEPPRSFTRSGSPPPVYDSKGKRTNSREQRYKKKLEEERHRLVELALKIIPHFVAPDDYKRPTKFQDKYYIPVNDYPEINFVGLLLGPRGNTLRKLQEESGCKIAIRGRGSVKEGKSANDLPKGAMNFADPLHCLIIADNEDKVQRGIKACENIVVKAVTSPDGQNDLKRGQLRELAELNGTLREDNRPCPICGIEGHKRYDCPNKEAFAQKVKCRNCNQPGHTTRDCNQPRSNNDISRYNNAPTFSNTPSESAINSNWNNYDSTTDLYSQKVTTDNQSYSQKSSYFSRYNREVKKNNTNNYNSGLDNQSSSQSPNYQGEGIPSATNESYSDTFPPIEPPTANNQLGNVPGMESSDFYSEVGENISIIDTLPPHTSIPDMIPPPPPPGMDAPPGLNADETPTIEAPPGLLGPPGL</sequence>
<dbReference type="Gene3D" id="6.10.140.1790">
    <property type="match status" value="1"/>
</dbReference>
<dbReference type="Proteomes" id="UP000002866">
    <property type="component" value="Chromosome 1"/>
</dbReference>
<dbReference type="InterPro" id="IPR032570">
    <property type="entry name" value="SF1-HH"/>
</dbReference>
<comment type="similarity">
    <text evidence="2 13">Belongs to the BBP/SF1 family.</text>
</comment>
<dbReference type="GO" id="GO:0000243">
    <property type="term" value="C:commitment complex"/>
    <property type="evidence" value="ECO:0007669"/>
    <property type="project" value="EnsemblFungi"/>
</dbReference>
<evidence type="ECO:0000256" key="13">
    <source>
        <dbReference type="RuleBase" id="RU367126"/>
    </source>
</evidence>
<gene>
    <name evidence="16" type="primary">TBLA0A03840</name>
    <name evidence="16" type="ORF">TBLA_0A03840</name>
</gene>
<feature type="region of interest" description="Disordered" evidence="14">
    <location>
        <begin position="70"/>
        <end position="98"/>
    </location>
</feature>
<organism evidence="16 17">
    <name type="scientific">Henningerozyma blattae (strain ATCC 34711 / CBS 6284 / DSM 70876 / NBRC 10599 / NRRL Y-10934 / UCD 77-7)</name>
    <name type="common">Yeast</name>
    <name type="synonym">Tetrapisispora blattae</name>
    <dbReference type="NCBI Taxonomy" id="1071380"/>
    <lineage>
        <taxon>Eukaryota</taxon>
        <taxon>Fungi</taxon>
        <taxon>Dikarya</taxon>
        <taxon>Ascomycota</taxon>
        <taxon>Saccharomycotina</taxon>
        <taxon>Saccharomycetes</taxon>
        <taxon>Saccharomycetales</taxon>
        <taxon>Saccharomycetaceae</taxon>
        <taxon>Henningerozyma</taxon>
    </lineage>
</organism>
<dbReference type="PANTHER" id="PTHR11208:SF45">
    <property type="entry name" value="SPLICING FACTOR 1"/>
    <property type="match status" value="1"/>
</dbReference>
<feature type="region of interest" description="Disordered" evidence="14">
    <location>
        <begin position="289"/>
        <end position="322"/>
    </location>
</feature>
<keyword evidence="5 13" id="KW-0479">Metal-binding</keyword>
<evidence type="ECO:0000256" key="2">
    <source>
        <dbReference type="ARBA" id="ARBA00010382"/>
    </source>
</evidence>
<dbReference type="PROSITE" id="PS50158">
    <property type="entry name" value="ZF_CCHC"/>
    <property type="match status" value="1"/>
</dbReference>
<dbReference type="STRING" id="1071380.I2GVN0"/>
<feature type="compositionally biased region" description="Pro residues" evidence="14">
    <location>
        <begin position="448"/>
        <end position="458"/>
    </location>
</feature>
<evidence type="ECO:0000256" key="6">
    <source>
        <dbReference type="ARBA" id="ARBA00022771"/>
    </source>
</evidence>
<dbReference type="GeneID" id="14492899"/>
<accession>I2GVN0</accession>
<dbReference type="InterPro" id="IPR001878">
    <property type="entry name" value="Znf_CCHC"/>
</dbReference>
<dbReference type="eggNOG" id="KOG0119">
    <property type="taxonomic scope" value="Eukaryota"/>
</dbReference>
<comment type="function">
    <text evidence="13">Necessary for the splicing of pre-mRNA. Has a role in the recognition of the branch site (5'-UACUAAC-3'), the pyrimidine tract and the 3'-splice site at the 3'-end of introns.</text>
</comment>
<dbReference type="PANTHER" id="PTHR11208">
    <property type="entry name" value="RNA-BINDING PROTEIN RELATED"/>
    <property type="match status" value="1"/>
</dbReference>
<dbReference type="OrthoDB" id="6777263at2759"/>
<dbReference type="Pfam" id="PF00098">
    <property type="entry name" value="zf-CCHC"/>
    <property type="match status" value="1"/>
</dbReference>
<keyword evidence="13" id="KW-0747">Spliceosome</keyword>
<dbReference type="InterPro" id="IPR045071">
    <property type="entry name" value="BBP-like"/>
</dbReference>
<dbReference type="InterPro" id="IPR055256">
    <property type="entry name" value="KH_1_KHDC4/BBP-like"/>
</dbReference>
<evidence type="ECO:0000256" key="5">
    <source>
        <dbReference type="ARBA" id="ARBA00022723"/>
    </source>
</evidence>
<dbReference type="KEGG" id="tbl:TBLA_0A03840"/>
<keyword evidence="4 13" id="KW-0507">mRNA processing</keyword>
<reference evidence="16 17" key="1">
    <citation type="journal article" date="2011" name="Proc. Natl. Acad. Sci. U.S.A.">
        <title>Evolutionary erosion of yeast sex chromosomes by mating-type switching accidents.</title>
        <authorList>
            <person name="Gordon J.L."/>
            <person name="Armisen D."/>
            <person name="Proux-Wera E."/>
            <person name="Oheigeartaigh S.S."/>
            <person name="Byrne K.P."/>
            <person name="Wolfe K.H."/>
        </authorList>
    </citation>
    <scope>NUCLEOTIDE SEQUENCE [LARGE SCALE GENOMIC DNA]</scope>
    <source>
        <strain evidence="17">ATCC 34711 / CBS 6284 / DSM 70876 / NBRC 10599 / NRRL Y-10934 / UCD 77-7</strain>
    </source>
</reference>
<evidence type="ECO:0000256" key="8">
    <source>
        <dbReference type="ARBA" id="ARBA00022884"/>
    </source>
</evidence>
<keyword evidence="7 13" id="KW-0862">Zinc</keyword>
<dbReference type="HOGENOM" id="CLU_016864_1_1_1"/>
<keyword evidence="8 12" id="KW-0694">RNA-binding</keyword>
<feature type="region of interest" description="Disordered" evidence="14">
    <location>
        <begin position="437"/>
        <end position="483"/>
    </location>
</feature>
<evidence type="ECO:0000256" key="9">
    <source>
        <dbReference type="ARBA" id="ARBA00023187"/>
    </source>
</evidence>
<dbReference type="EMBL" id="HE806316">
    <property type="protein sequence ID" value="CCH58182.1"/>
    <property type="molecule type" value="Genomic_DNA"/>
</dbReference>
<dbReference type="FunCoup" id="I2GVN0">
    <property type="interactions" value="56"/>
</dbReference>
<feature type="compositionally biased region" description="Polar residues" evidence="14">
    <location>
        <begin position="365"/>
        <end position="385"/>
    </location>
</feature>
<dbReference type="Pfam" id="PF16275">
    <property type="entry name" value="SF1-HH"/>
    <property type="match status" value="1"/>
</dbReference>
<keyword evidence="10 13" id="KW-0539">Nucleus</keyword>
<evidence type="ECO:0000259" key="15">
    <source>
        <dbReference type="PROSITE" id="PS50158"/>
    </source>
</evidence>
<evidence type="ECO:0000256" key="3">
    <source>
        <dbReference type="ARBA" id="ARBA00017984"/>
    </source>
</evidence>
<dbReference type="GO" id="GO:0000398">
    <property type="term" value="P:mRNA splicing, via spliceosome"/>
    <property type="evidence" value="ECO:0007669"/>
    <property type="project" value="UniProtKB-UniRule"/>
</dbReference>
<feature type="region of interest" description="Disordered" evidence="14">
    <location>
        <begin position="364"/>
        <end position="423"/>
    </location>
</feature>
<dbReference type="InterPro" id="IPR036612">
    <property type="entry name" value="KH_dom_type_1_sf"/>
</dbReference>
<dbReference type="SMART" id="SM00322">
    <property type="entry name" value="KH"/>
    <property type="match status" value="1"/>
</dbReference>
<name>I2GVN0_HENB6</name>
<proteinExistence type="inferred from homology"/>
<evidence type="ECO:0000256" key="1">
    <source>
        <dbReference type="ARBA" id="ARBA00004123"/>
    </source>
</evidence>
<evidence type="ECO:0000256" key="4">
    <source>
        <dbReference type="ARBA" id="ARBA00022664"/>
    </source>
</evidence>
<dbReference type="InParanoid" id="I2GVN0"/>
<evidence type="ECO:0000313" key="17">
    <source>
        <dbReference type="Proteomes" id="UP000002866"/>
    </source>
</evidence>
<dbReference type="RefSeq" id="XP_004177701.1">
    <property type="nucleotide sequence ID" value="XM_004177653.1"/>
</dbReference>
<keyword evidence="17" id="KW-1185">Reference proteome</keyword>
<dbReference type="GO" id="GO:0045131">
    <property type="term" value="F:pre-mRNA branch point binding"/>
    <property type="evidence" value="ECO:0007669"/>
    <property type="project" value="UniProtKB-UniRule"/>
</dbReference>
<dbReference type="Gene3D" id="3.30.1370.10">
    <property type="entry name" value="K Homology domain, type 1"/>
    <property type="match status" value="1"/>
</dbReference>
<dbReference type="InterPro" id="IPR036875">
    <property type="entry name" value="Znf_CCHC_sf"/>
</dbReference>
<comment type="subcellular location">
    <subcellularLocation>
        <location evidence="1 13">Nucleus</location>
    </subcellularLocation>
</comment>
<evidence type="ECO:0000313" key="16">
    <source>
        <dbReference type="EMBL" id="CCH58182.1"/>
    </source>
</evidence>
<feature type="compositionally biased region" description="Basic and acidic residues" evidence="14">
    <location>
        <begin position="87"/>
        <end position="98"/>
    </location>
</feature>
<dbReference type="InterPro" id="IPR004087">
    <property type="entry name" value="KH_dom"/>
</dbReference>
<keyword evidence="9 13" id="KW-0508">mRNA splicing</keyword>
<dbReference type="SUPFAM" id="SSF57756">
    <property type="entry name" value="Retrovirus zinc finger-like domains"/>
    <property type="match status" value="1"/>
</dbReference>
<evidence type="ECO:0000256" key="11">
    <source>
        <dbReference type="PROSITE-ProRule" id="PRU00047"/>
    </source>
</evidence>
<dbReference type="SUPFAM" id="SSF54791">
    <property type="entry name" value="Eukaryotic type KH-domain (KH-domain type I)"/>
    <property type="match status" value="1"/>
</dbReference>
<protein>
    <recommendedName>
        <fullName evidence="3 13">Branchpoint-bridging protein</fullName>
    </recommendedName>
</protein>